<dbReference type="GO" id="GO:0008270">
    <property type="term" value="F:zinc ion binding"/>
    <property type="evidence" value="ECO:0007669"/>
    <property type="project" value="UniProtKB-KW"/>
</dbReference>
<evidence type="ECO:0000313" key="12">
    <source>
        <dbReference type="Proteomes" id="UP000728032"/>
    </source>
</evidence>
<evidence type="ECO:0000256" key="1">
    <source>
        <dbReference type="ARBA" id="ARBA00022723"/>
    </source>
</evidence>
<dbReference type="InterPro" id="IPR001628">
    <property type="entry name" value="Znf_hrmn_rcpt"/>
</dbReference>
<dbReference type="GO" id="GO:0043565">
    <property type="term" value="F:sequence-specific DNA binding"/>
    <property type="evidence" value="ECO:0007669"/>
    <property type="project" value="InterPro"/>
</dbReference>
<dbReference type="PROSITE" id="PS51030">
    <property type="entry name" value="NUCLEAR_REC_DBD_2"/>
    <property type="match status" value="1"/>
</dbReference>
<keyword evidence="5" id="KW-0238">DNA-binding</keyword>
<gene>
    <name evidence="11" type="ORF">ONB1V03_LOCUS4290</name>
</gene>
<dbReference type="GO" id="GO:0003700">
    <property type="term" value="F:DNA-binding transcription factor activity"/>
    <property type="evidence" value="ECO:0007669"/>
    <property type="project" value="InterPro"/>
</dbReference>
<dbReference type="EMBL" id="OC916275">
    <property type="protein sequence ID" value="CAD7643731.1"/>
    <property type="molecule type" value="Genomic_DNA"/>
</dbReference>
<accession>A0A7R9LL66</accession>
<dbReference type="SUPFAM" id="SSF57716">
    <property type="entry name" value="Glucocorticoid receptor-like (DNA-binding domain)"/>
    <property type="match status" value="1"/>
</dbReference>
<evidence type="ECO:0000256" key="8">
    <source>
        <dbReference type="ARBA" id="ARBA00023242"/>
    </source>
</evidence>
<keyword evidence="3" id="KW-0862">Zinc</keyword>
<dbReference type="PANTHER" id="PTHR48092">
    <property type="entry name" value="KNIRPS-RELATED PROTEIN-RELATED"/>
    <property type="match status" value="1"/>
</dbReference>
<keyword evidence="4" id="KW-0805">Transcription regulation</keyword>
<evidence type="ECO:0000256" key="5">
    <source>
        <dbReference type="ARBA" id="ARBA00023125"/>
    </source>
</evidence>
<dbReference type="SMART" id="SM00399">
    <property type="entry name" value="ZnF_C4"/>
    <property type="match status" value="1"/>
</dbReference>
<name>A0A7R9LL66_9ACAR</name>
<dbReference type="PROSITE" id="PS00031">
    <property type="entry name" value="NUCLEAR_REC_DBD_1"/>
    <property type="match status" value="1"/>
</dbReference>
<keyword evidence="7" id="KW-0675">Receptor</keyword>
<dbReference type="Proteomes" id="UP000728032">
    <property type="component" value="Unassembled WGS sequence"/>
</dbReference>
<dbReference type="PRINTS" id="PR00047">
    <property type="entry name" value="STROIDFINGER"/>
</dbReference>
<keyword evidence="8" id="KW-0539">Nucleus</keyword>
<reference evidence="11" key="1">
    <citation type="submission" date="2020-11" db="EMBL/GenBank/DDBJ databases">
        <authorList>
            <person name="Tran Van P."/>
        </authorList>
    </citation>
    <scope>NUCLEOTIDE SEQUENCE</scope>
</reference>
<evidence type="ECO:0000256" key="9">
    <source>
        <dbReference type="SAM" id="MobiDB-lite"/>
    </source>
</evidence>
<evidence type="ECO:0000256" key="4">
    <source>
        <dbReference type="ARBA" id="ARBA00023015"/>
    </source>
</evidence>
<evidence type="ECO:0000259" key="10">
    <source>
        <dbReference type="PROSITE" id="PS51030"/>
    </source>
</evidence>
<evidence type="ECO:0000256" key="7">
    <source>
        <dbReference type="ARBA" id="ARBA00023170"/>
    </source>
</evidence>
<dbReference type="InterPro" id="IPR050200">
    <property type="entry name" value="Nuclear_hormone_rcpt_NR3"/>
</dbReference>
<dbReference type="Pfam" id="PF00105">
    <property type="entry name" value="zf-C4"/>
    <property type="match status" value="1"/>
</dbReference>
<keyword evidence="12" id="KW-1185">Reference proteome</keyword>
<evidence type="ECO:0000256" key="3">
    <source>
        <dbReference type="ARBA" id="ARBA00022833"/>
    </source>
</evidence>
<sequence>MKQNVNKICEICSDKGIGRHFGAITCESCKIFFKRNANKDQVVNCISDGKCQINPFTRKLCTKCRLHKCFNMGMRKELIQNDREKEEMRQLVEENRRKRKLLNKSQNTSSEANESSKPASIESTISSDCIDFFMSQIIGCVLDVNERELREQIMEIENYVNNEDLDQNIETMSARQLLEDINQKSQQMAVIPMFKELTDYNGFKQLEINRIAELLGSSQIFDYPSRSE</sequence>
<feature type="compositionally biased region" description="Polar residues" evidence="9">
    <location>
        <begin position="103"/>
        <end position="119"/>
    </location>
</feature>
<dbReference type="Gene3D" id="3.30.50.10">
    <property type="entry name" value="Erythroid Transcription Factor GATA-1, subunit A"/>
    <property type="match status" value="1"/>
</dbReference>
<proteinExistence type="predicted"/>
<dbReference type="InterPro" id="IPR013088">
    <property type="entry name" value="Znf_NHR/GATA"/>
</dbReference>
<evidence type="ECO:0000313" key="11">
    <source>
        <dbReference type="EMBL" id="CAD7643731.1"/>
    </source>
</evidence>
<organism evidence="11">
    <name type="scientific">Oppiella nova</name>
    <dbReference type="NCBI Taxonomy" id="334625"/>
    <lineage>
        <taxon>Eukaryota</taxon>
        <taxon>Metazoa</taxon>
        <taxon>Ecdysozoa</taxon>
        <taxon>Arthropoda</taxon>
        <taxon>Chelicerata</taxon>
        <taxon>Arachnida</taxon>
        <taxon>Acari</taxon>
        <taxon>Acariformes</taxon>
        <taxon>Sarcoptiformes</taxon>
        <taxon>Oribatida</taxon>
        <taxon>Brachypylina</taxon>
        <taxon>Oppioidea</taxon>
        <taxon>Oppiidae</taxon>
        <taxon>Oppiella</taxon>
    </lineage>
</organism>
<dbReference type="OrthoDB" id="6159439at2759"/>
<protein>
    <recommendedName>
        <fullName evidence="10">Nuclear receptor domain-containing protein</fullName>
    </recommendedName>
</protein>
<feature type="domain" description="Nuclear receptor" evidence="10">
    <location>
        <begin position="6"/>
        <end position="81"/>
    </location>
</feature>
<dbReference type="EMBL" id="CAJPVJ010001450">
    <property type="protein sequence ID" value="CAG2164741.1"/>
    <property type="molecule type" value="Genomic_DNA"/>
</dbReference>
<dbReference type="AlphaFoldDB" id="A0A7R9LL66"/>
<evidence type="ECO:0000256" key="2">
    <source>
        <dbReference type="ARBA" id="ARBA00022771"/>
    </source>
</evidence>
<keyword evidence="2" id="KW-0863">Zinc-finger</keyword>
<keyword evidence="1" id="KW-0479">Metal-binding</keyword>
<feature type="region of interest" description="Disordered" evidence="9">
    <location>
        <begin position="94"/>
        <end position="119"/>
    </location>
</feature>
<keyword evidence="6" id="KW-0804">Transcription</keyword>
<evidence type="ECO:0000256" key="6">
    <source>
        <dbReference type="ARBA" id="ARBA00023163"/>
    </source>
</evidence>